<feature type="domain" description="Lipocalin-like" evidence="1">
    <location>
        <begin position="36"/>
        <end position="136"/>
    </location>
</feature>
<dbReference type="PROSITE" id="PS51257">
    <property type="entry name" value="PROKAR_LIPOPROTEIN"/>
    <property type="match status" value="1"/>
</dbReference>
<dbReference type="InterPro" id="IPR024311">
    <property type="entry name" value="Lipocalin-like"/>
</dbReference>
<gene>
    <name evidence="2" type="ORF">ACFS5J_02885</name>
</gene>
<dbReference type="RefSeq" id="WP_379810479.1">
    <property type="nucleotide sequence ID" value="NZ_JBHUPC010000010.1"/>
</dbReference>
<dbReference type="Pfam" id="PF13648">
    <property type="entry name" value="Lipocalin_4"/>
    <property type="match status" value="1"/>
</dbReference>
<reference evidence="3" key="1">
    <citation type="journal article" date="2019" name="Int. J. Syst. Evol. Microbiol.">
        <title>The Global Catalogue of Microorganisms (GCM) 10K type strain sequencing project: providing services to taxonomists for standard genome sequencing and annotation.</title>
        <authorList>
            <consortium name="The Broad Institute Genomics Platform"/>
            <consortium name="The Broad Institute Genome Sequencing Center for Infectious Disease"/>
            <person name="Wu L."/>
            <person name="Ma J."/>
        </authorList>
    </citation>
    <scope>NUCLEOTIDE SEQUENCE [LARGE SCALE GENOMIC DNA]</scope>
    <source>
        <strain evidence="3">KCTC 22671</strain>
    </source>
</reference>
<sequence length="158" mass="17526">MRKIIVLLVFSVFVFGCKSTSSPVTTKLDNKTEVALKGNWNVTGVTYPGSEYIKVTSFDLVDSKCFVGSSWKFVSNNNKGHFDLTGSGCTDYSSDITWYINKDGQFVMKILNAAKAKNVNQGYVLKVANISESSFQLIDHINVGGKPTDVVYQFQRIN</sequence>
<evidence type="ECO:0000313" key="3">
    <source>
        <dbReference type="Proteomes" id="UP001597534"/>
    </source>
</evidence>
<dbReference type="Proteomes" id="UP001597534">
    <property type="component" value="Unassembled WGS sequence"/>
</dbReference>
<dbReference type="EMBL" id="JBHUPC010000010">
    <property type="protein sequence ID" value="MFD2890955.1"/>
    <property type="molecule type" value="Genomic_DNA"/>
</dbReference>
<evidence type="ECO:0000259" key="1">
    <source>
        <dbReference type="Pfam" id="PF13648"/>
    </source>
</evidence>
<protein>
    <submittedName>
        <fullName evidence="2">Lipocalin family protein</fullName>
    </submittedName>
</protein>
<accession>A0ABW5YJ25</accession>
<proteinExistence type="predicted"/>
<organism evidence="2 3">
    <name type="scientific">Flavobacterium chuncheonense</name>
    <dbReference type="NCBI Taxonomy" id="2026653"/>
    <lineage>
        <taxon>Bacteria</taxon>
        <taxon>Pseudomonadati</taxon>
        <taxon>Bacteroidota</taxon>
        <taxon>Flavobacteriia</taxon>
        <taxon>Flavobacteriales</taxon>
        <taxon>Flavobacteriaceae</taxon>
        <taxon>Flavobacterium</taxon>
    </lineage>
</organism>
<comment type="caution">
    <text evidence="2">The sequence shown here is derived from an EMBL/GenBank/DDBJ whole genome shotgun (WGS) entry which is preliminary data.</text>
</comment>
<keyword evidence="3" id="KW-1185">Reference proteome</keyword>
<evidence type="ECO:0000313" key="2">
    <source>
        <dbReference type="EMBL" id="MFD2890955.1"/>
    </source>
</evidence>
<name>A0ABW5YJ25_9FLAO</name>